<organism evidence="2 3">
    <name type="scientific">Novosphingobium colocasiae</name>
    <dbReference type="NCBI Taxonomy" id="1256513"/>
    <lineage>
        <taxon>Bacteria</taxon>
        <taxon>Pseudomonadati</taxon>
        <taxon>Pseudomonadota</taxon>
        <taxon>Alphaproteobacteria</taxon>
        <taxon>Sphingomonadales</taxon>
        <taxon>Sphingomonadaceae</taxon>
        <taxon>Novosphingobium</taxon>
    </lineage>
</organism>
<reference evidence="2" key="1">
    <citation type="journal article" date="2014" name="Int. J. Syst. Evol. Microbiol.">
        <title>Complete genome sequence of Corynebacterium casei LMG S-19264T (=DSM 44701T), isolated from a smear-ripened cheese.</title>
        <authorList>
            <consortium name="US DOE Joint Genome Institute (JGI-PGF)"/>
            <person name="Walter F."/>
            <person name="Albersmeier A."/>
            <person name="Kalinowski J."/>
            <person name="Ruckert C."/>
        </authorList>
    </citation>
    <scope>NUCLEOTIDE SEQUENCE</scope>
    <source>
        <strain evidence="2">KCTC 32255</strain>
    </source>
</reference>
<dbReference type="EMBL" id="BMZA01000012">
    <property type="protein sequence ID" value="GGZ11539.1"/>
    <property type="molecule type" value="Genomic_DNA"/>
</dbReference>
<feature type="region of interest" description="Disordered" evidence="1">
    <location>
        <begin position="32"/>
        <end position="51"/>
    </location>
</feature>
<gene>
    <name evidence="2" type="ORF">GCM10011614_28200</name>
</gene>
<dbReference type="AlphaFoldDB" id="A0A918UI97"/>
<reference evidence="2" key="2">
    <citation type="submission" date="2020-09" db="EMBL/GenBank/DDBJ databases">
        <authorList>
            <person name="Sun Q."/>
            <person name="Kim S."/>
        </authorList>
    </citation>
    <scope>NUCLEOTIDE SEQUENCE</scope>
    <source>
        <strain evidence="2">KCTC 32255</strain>
    </source>
</reference>
<sequence length="51" mass="5808">MIEMNTRLKIFTAWTALLVAGMAMASYFAWSPYTDDERDPGDRTQTGPNHK</sequence>
<comment type="caution">
    <text evidence="2">The sequence shown here is derived from an EMBL/GenBank/DDBJ whole genome shotgun (WGS) entry which is preliminary data.</text>
</comment>
<evidence type="ECO:0000256" key="1">
    <source>
        <dbReference type="SAM" id="MobiDB-lite"/>
    </source>
</evidence>
<dbReference type="Proteomes" id="UP000648075">
    <property type="component" value="Unassembled WGS sequence"/>
</dbReference>
<name>A0A918UI97_9SPHN</name>
<proteinExistence type="predicted"/>
<keyword evidence="3" id="KW-1185">Reference proteome</keyword>
<accession>A0A918UI97</accession>
<protein>
    <submittedName>
        <fullName evidence="2">Uncharacterized protein</fullName>
    </submittedName>
</protein>
<evidence type="ECO:0000313" key="2">
    <source>
        <dbReference type="EMBL" id="GGZ11539.1"/>
    </source>
</evidence>
<evidence type="ECO:0000313" key="3">
    <source>
        <dbReference type="Proteomes" id="UP000648075"/>
    </source>
</evidence>